<evidence type="ECO:0000256" key="1">
    <source>
        <dbReference type="SAM" id="SignalP"/>
    </source>
</evidence>
<sequence length="159" mass="16423">MVAFASFVSVTAAVLLASELAAAVPATGPSLVIDQLTRRQTSSPVDPNDVAPQCRSSCNSILGTLDTCKNSTEPIKCICTDSNMDTLTACLSCEAGIINNDDNTKSIQSFMDGLTSQCKAGGSPVKSETIVAKKNGAFSKRMEVIGVLGSALAFATVIL</sequence>
<feature type="signal peptide" evidence="1">
    <location>
        <begin position="1"/>
        <end position="23"/>
    </location>
</feature>
<keyword evidence="3" id="KW-1185">Reference proteome</keyword>
<organism evidence="2 3">
    <name type="scientific">Hohenbuehelia grisea</name>
    <dbReference type="NCBI Taxonomy" id="104357"/>
    <lineage>
        <taxon>Eukaryota</taxon>
        <taxon>Fungi</taxon>
        <taxon>Dikarya</taxon>
        <taxon>Basidiomycota</taxon>
        <taxon>Agaricomycotina</taxon>
        <taxon>Agaricomycetes</taxon>
        <taxon>Agaricomycetidae</taxon>
        <taxon>Agaricales</taxon>
        <taxon>Pleurotineae</taxon>
        <taxon>Pleurotaceae</taxon>
        <taxon>Hohenbuehelia</taxon>
    </lineage>
</organism>
<keyword evidence="1" id="KW-0732">Signal</keyword>
<accession>A0ABR3JEK1</accession>
<proteinExistence type="predicted"/>
<comment type="caution">
    <text evidence="2">The sequence shown here is derived from an EMBL/GenBank/DDBJ whole genome shotgun (WGS) entry which is preliminary data.</text>
</comment>
<evidence type="ECO:0000313" key="3">
    <source>
        <dbReference type="Proteomes" id="UP001556367"/>
    </source>
</evidence>
<evidence type="ECO:0000313" key="2">
    <source>
        <dbReference type="EMBL" id="KAL0953813.1"/>
    </source>
</evidence>
<gene>
    <name evidence="2" type="ORF">HGRIS_004993</name>
</gene>
<protein>
    <submittedName>
        <fullName evidence="2">Uncharacterized protein</fullName>
    </submittedName>
</protein>
<dbReference type="EMBL" id="JASNQZ010000008">
    <property type="protein sequence ID" value="KAL0953813.1"/>
    <property type="molecule type" value="Genomic_DNA"/>
</dbReference>
<name>A0ABR3JEK1_9AGAR</name>
<dbReference type="Proteomes" id="UP001556367">
    <property type="component" value="Unassembled WGS sequence"/>
</dbReference>
<reference evidence="3" key="1">
    <citation type="submission" date="2024-06" db="EMBL/GenBank/DDBJ databases">
        <title>Multi-omics analyses provide insights into the biosynthesis of the anticancer antibiotic pleurotin in Hohenbuehelia grisea.</title>
        <authorList>
            <person name="Weaver J.A."/>
            <person name="Alberti F."/>
        </authorList>
    </citation>
    <scope>NUCLEOTIDE SEQUENCE [LARGE SCALE GENOMIC DNA]</scope>
    <source>
        <strain evidence="3">T-177</strain>
    </source>
</reference>
<feature type="chain" id="PRO_5045201758" evidence="1">
    <location>
        <begin position="24"/>
        <end position="159"/>
    </location>
</feature>